<proteinExistence type="predicted"/>
<dbReference type="AlphaFoldDB" id="A0AAV7P9E1"/>
<organism evidence="2 3">
    <name type="scientific">Pleurodeles waltl</name>
    <name type="common">Iberian ribbed newt</name>
    <dbReference type="NCBI Taxonomy" id="8319"/>
    <lineage>
        <taxon>Eukaryota</taxon>
        <taxon>Metazoa</taxon>
        <taxon>Chordata</taxon>
        <taxon>Craniata</taxon>
        <taxon>Vertebrata</taxon>
        <taxon>Euteleostomi</taxon>
        <taxon>Amphibia</taxon>
        <taxon>Batrachia</taxon>
        <taxon>Caudata</taxon>
        <taxon>Salamandroidea</taxon>
        <taxon>Salamandridae</taxon>
        <taxon>Pleurodelinae</taxon>
        <taxon>Pleurodeles</taxon>
    </lineage>
</organism>
<gene>
    <name evidence="2" type="ORF">NDU88_001938</name>
</gene>
<sequence length="67" mass="7376">MVRPDAQSWAPDIAAGKNANRSQKKGMRPGIRTKASTAARTGSPARAAEAHCMTKHSRDKLMRLLWM</sequence>
<name>A0AAV7P9E1_PLEWA</name>
<evidence type="ECO:0000313" key="2">
    <source>
        <dbReference type="EMBL" id="KAJ1123469.1"/>
    </source>
</evidence>
<reference evidence="2" key="1">
    <citation type="journal article" date="2022" name="bioRxiv">
        <title>Sequencing and chromosome-scale assembly of the giantPleurodeles waltlgenome.</title>
        <authorList>
            <person name="Brown T."/>
            <person name="Elewa A."/>
            <person name="Iarovenko S."/>
            <person name="Subramanian E."/>
            <person name="Araus A.J."/>
            <person name="Petzold A."/>
            <person name="Susuki M."/>
            <person name="Suzuki K.-i.T."/>
            <person name="Hayashi T."/>
            <person name="Toyoda A."/>
            <person name="Oliveira C."/>
            <person name="Osipova E."/>
            <person name="Leigh N.D."/>
            <person name="Simon A."/>
            <person name="Yun M.H."/>
        </authorList>
    </citation>
    <scope>NUCLEOTIDE SEQUENCE</scope>
    <source>
        <strain evidence="2">20211129_DDA</strain>
        <tissue evidence="2">Liver</tissue>
    </source>
</reference>
<evidence type="ECO:0000256" key="1">
    <source>
        <dbReference type="SAM" id="MobiDB-lite"/>
    </source>
</evidence>
<accession>A0AAV7P9E1</accession>
<dbReference type="Proteomes" id="UP001066276">
    <property type="component" value="Chromosome 7"/>
</dbReference>
<dbReference type="EMBL" id="JANPWB010000011">
    <property type="protein sequence ID" value="KAJ1123469.1"/>
    <property type="molecule type" value="Genomic_DNA"/>
</dbReference>
<keyword evidence="3" id="KW-1185">Reference proteome</keyword>
<protein>
    <submittedName>
        <fullName evidence="2">Uncharacterized protein</fullName>
    </submittedName>
</protein>
<feature type="region of interest" description="Disordered" evidence="1">
    <location>
        <begin position="1"/>
        <end position="54"/>
    </location>
</feature>
<comment type="caution">
    <text evidence="2">The sequence shown here is derived from an EMBL/GenBank/DDBJ whole genome shotgun (WGS) entry which is preliminary data.</text>
</comment>
<evidence type="ECO:0000313" key="3">
    <source>
        <dbReference type="Proteomes" id="UP001066276"/>
    </source>
</evidence>